<dbReference type="OrthoDB" id="5502833at2"/>
<evidence type="ECO:0000313" key="3">
    <source>
        <dbReference type="EMBL" id="EDM76382.1"/>
    </source>
</evidence>
<evidence type="ECO:0000256" key="2">
    <source>
        <dbReference type="SAM" id="SignalP"/>
    </source>
</evidence>
<feature type="chain" id="PRO_5002697670" description="DUF481 domain-containing protein" evidence="2">
    <location>
        <begin position="32"/>
        <end position="345"/>
    </location>
</feature>
<feature type="compositionally biased region" description="Polar residues" evidence="1">
    <location>
        <begin position="50"/>
        <end position="63"/>
    </location>
</feature>
<name>A6GCN0_9BACT</name>
<dbReference type="Proteomes" id="UP000005801">
    <property type="component" value="Unassembled WGS sequence"/>
</dbReference>
<feature type="region of interest" description="Disordered" evidence="1">
    <location>
        <begin position="38"/>
        <end position="96"/>
    </location>
</feature>
<evidence type="ECO:0008006" key="5">
    <source>
        <dbReference type="Google" id="ProtNLM"/>
    </source>
</evidence>
<protein>
    <recommendedName>
        <fullName evidence="5">DUF481 domain-containing protein</fullName>
    </recommendedName>
</protein>
<dbReference type="EMBL" id="ABCS01000066">
    <property type="protein sequence ID" value="EDM76382.1"/>
    <property type="molecule type" value="Genomic_DNA"/>
</dbReference>
<evidence type="ECO:0000256" key="1">
    <source>
        <dbReference type="SAM" id="MobiDB-lite"/>
    </source>
</evidence>
<dbReference type="eggNOG" id="COG3137">
    <property type="taxonomic scope" value="Bacteria"/>
</dbReference>
<keyword evidence="2" id="KW-0732">Signal</keyword>
<comment type="caution">
    <text evidence="3">The sequence shown here is derived from an EMBL/GenBank/DDBJ whole genome shotgun (WGS) entry which is preliminary data.</text>
</comment>
<proteinExistence type="predicted"/>
<dbReference type="InterPro" id="IPR007433">
    <property type="entry name" value="DUF481"/>
</dbReference>
<gene>
    <name evidence="3" type="ORF">PPSIR1_07445</name>
</gene>
<sequence>MTTTKLSLSSPLLSASLCLGVWALAPASAHASIFAGEDELEAPAEDPNVPQGTADQGTASAGSTELGDGGKFSTAQDLGPNEEPAEGEDGELDPHANDATEFDIALGGIFSTGNSRNIAATGVSNFRLRRTIHQFGASVAGNYGAAGVPDADRYETNIGNVQGLARYDVFFARDWTAFLQYTGRHDTFQGLTYRMNIDPGFAYYAINKPKHRLWFEAGYDFQYDLRTDEARTLLDADGVPVLDMDGDTQLDPDIDKTLVNHAARVFVGYSNKLSDKVSFDTGLEYLQSVIVVRRFRLNYLAGLSTQLGERFSLATTFTLRYENDPLPEVQKLDTITSVSLAYRFF</sequence>
<organism evidence="3 4">
    <name type="scientific">Plesiocystis pacifica SIR-1</name>
    <dbReference type="NCBI Taxonomy" id="391625"/>
    <lineage>
        <taxon>Bacteria</taxon>
        <taxon>Pseudomonadati</taxon>
        <taxon>Myxococcota</taxon>
        <taxon>Polyangia</taxon>
        <taxon>Nannocystales</taxon>
        <taxon>Nannocystaceae</taxon>
        <taxon>Plesiocystis</taxon>
    </lineage>
</organism>
<dbReference type="AlphaFoldDB" id="A6GCN0"/>
<accession>A6GCN0</accession>
<dbReference type="RefSeq" id="WP_006974471.1">
    <property type="nucleotide sequence ID" value="NZ_ABCS01000066.1"/>
</dbReference>
<reference evidence="3 4" key="1">
    <citation type="submission" date="2007-06" db="EMBL/GenBank/DDBJ databases">
        <authorList>
            <person name="Shimkets L."/>
            <person name="Ferriera S."/>
            <person name="Johnson J."/>
            <person name="Kravitz S."/>
            <person name="Beeson K."/>
            <person name="Sutton G."/>
            <person name="Rogers Y.-H."/>
            <person name="Friedman R."/>
            <person name="Frazier M."/>
            <person name="Venter J.C."/>
        </authorList>
    </citation>
    <scope>NUCLEOTIDE SEQUENCE [LARGE SCALE GENOMIC DNA]</scope>
    <source>
        <strain evidence="3 4">SIR-1</strain>
    </source>
</reference>
<dbReference type="Pfam" id="PF04338">
    <property type="entry name" value="DUF481"/>
    <property type="match status" value="1"/>
</dbReference>
<feature type="signal peptide" evidence="2">
    <location>
        <begin position="1"/>
        <end position="31"/>
    </location>
</feature>
<keyword evidence="4" id="KW-1185">Reference proteome</keyword>
<evidence type="ECO:0000313" key="4">
    <source>
        <dbReference type="Proteomes" id="UP000005801"/>
    </source>
</evidence>